<dbReference type="Pfam" id="PF00589">
    <property type="entry name" value="Phage_integrase"/>
    <property type="match status" value="1"/>
</dbReference>
<dbReference type="Gene3D" id="3.40.50.1820">
    <property type="entry name" value="alpha/beta hydrolase"/>
    <property type="match status" value="1"/>
</dbReference>
<organism evidence="4 5">
    <name type="scientific">Elysia marginata</name>
    <dbReference type="NCBI Taxonomy" id="1093978"/>
    <lineage>
        <taxon>Eukaryota</taxon>
        <taxon>Metazoa</taxon>
        <taxon>Spiralia</taxon>
        <taxon>Lophotrochozoa</taxon>
        <taxon>Mollusca</taxon>
        <taxon>Gastropoda</taxon>
        <taxon>Heterobranchia</taxon>
        <taxon>Euthyneura</taxon>
        <taxon>Panpulmonata</taxon>
        <taxon>Sacoglossa</taxon>
        <taxon>Placobranchoidea</taxon>
        <taxon>Plakobranchidae</taxon>
        <taxon>Elysia</taxon>
    </lineage>
</organism>
<feature type="domain" description="Tyr recombinase" evidence="3">
    <location>
        <begin position="318"/>
        <end position="532"/>
    </location>
</feature>
<dbReference type="PRINTS" id="PR00111">
    <property type="entry name" value="ABHYDROLASE"/>
</dbReference>
<protein>
    <submittedName>
        <fullName evidence="4">3-oxoadipate enol-lactonase</fullName>
    </submittedName>
</protein>
<dbReference type="InterPro" id="IPR029058">
    <property type="entry name" value="AB_hydrolase_fold"/>
</dbReference>
<dbReference type="Gene3D" id="1.10.443.10">
    <property type="entry name" value="Intergrase catalytic core"/>
    <property type="match status" value="1"/>
</dbReference>
<evidence type="ECO:0000313" key="5">
    <source>
        <dbReference type="Proteomes" id="UP000762676"/>
    </source>
</evidence>
<sequence length="537" mass="61127">MAKASINGTELHYDVIGEGKPLLMIHGLASSMQDWQLQIPTLKKQHQLILVDLRGHGKTGAAADYSIPVMADDLHHLLESLKIEACNVMGISMGGMVAMALAAKYPVRVDQLILVNTATSLHHTTLPYRTLLKFRRLMPLIPMPTLAKIMVHSLLPGDHLHPVREVLRQRWQENDPKLLSACLDSLIATDLSLWLPDISAETLFIRGDRDFFSLTSAMACSFIRKELIKGYADITVADVETYVHFMQAPWPHWQQPGIDHNNPQKVYFPNPVKAGKSTDQIITVLSSFFSYLHTTGYLQGNPVSGFDKTGEKFARGHSEPRYFFEDEWQALLDSLASYPEKTKRQQQEKARLHYVIAITYGGALRQSELAQHTCKNVRTDNQGDLTLEIHGKGRRLRTLPVNEHMLQAIIRYRRFHGLSDFARDSFPLAPLLCPATPNAESYRSMTPRQIRKWFSQFMEHCARRVEPQDTDLANRLRGKTFHSLRHTALSHLAKVMDIEDLSIFAGHESITTTQQYYTPEKHRLKQLTRDHGLMTSR</sequence>
<name>A0AAV4GZZ4_9GAST</name>
<reference evidence="4 5" key="1">
    <citation type="journal article" date="2021" name="Elife">
        <title>Chloroplast acquisition without the gene transfer in kleptoplastic sea slugs, Plakobranchus ocellatus.</title>
        <authorList>
            <person name="Maeda T."/>
            <person name="Takahashi S."/>
            <person name="Yoshida T."/>
            <person name="Shimamura S."/>
            <person name="Takaki Y."/>
            <person name="Nagai Y."/>
            <person name="Toyoda A."/>
            <person name="Suzuki Y."/>
            <person name="Arimoto A."/>
            <person name="Ishii H."/>
            <person name="Satoh N."/>
            <person name="Nishiyama T."/>
            <person name="Hasebe M."/>
            <person name="Maruyama T."/>
            <person name="Minagawa J."/>
            <person name="Obokata J."/>
            <person name="Shigenobu S."/>
        </authorList>
    </citation>
    <scope>NUCLEOTIDE SEQUENCE [LARGE SCALE GENOMIC DNA]</scope>
</reference>
<dbReference type="AlphaFoldDB" id="A0AAV4GZZ4"/>
<dbReference type="PANTHER" id="PTHR43798:SF31">
    <property type="entry name" value="AB HYDROLASE SUPERFAMILY PROTEIN YCLE"/>
    <property type="match status" value="1"/>
</dbReference>
<dbReference type="SUPFAM" id="SSF56349">
    <property type="entry name" value="DNA breaking-rejoining enzymes"/>
    <property type="match status" value="1"/>
</dbReference>
<dbReference type="GO" id="GO:0015074">
    <property type="term" value="P:DNA integration"/>
    <property type="evidence" value="ECO:0007669"/>
    <property type="project" value="InterPro"/>
</dbReference>
<dbReference type="InterPro" id="IPR000073">
    <property type="entry name" value="AB_hydrolase_1"/>
</dbReference>
<keyword evidence="2" id="KW-0233">DNA recombination</keyword>
<gene>
    <name evidence="4" type="ORF">ElyMa_000829400</name>
</gene>
<proteinExistence type="predicted"/>
<dbReference type="GO" id="GO:0016020">
    <property type="term" value="C:membrane"/>
    <property type="evidence" value="ECO:0007669"/>
    <property type="project" value="TreeGrafter"/>
</dbReference>
<dbReference type="InterPro" id="IPR002104">
    <property type="entry name" value="Integrase_catalytic"/>
</dbReference>
<dbReference type="GO" id="GO:0016787">
    <property type="term" value="F:hydrolase activity"/>
    <property type="evidence" value="ECO:0007669"/>
    <property type="project" value="UniProtKB-KW"/>
</dbReference>
<dbReference type="CDD" id="cd00397">
    <property type="entry name" value="DNA_BRE_C"/>
    <property type="match status" value="1"/>
</dbReference>
<dbReference type="Proteomes" id="UP000762676">
    <property type="component" value="Unassembled WGS sequence"/>
</dbReference>
<dbReference type="GO" id="GO:0006310">
    <property type="term" value="P:DNA recombination"/>
    <property type="evidence" value="ECO:0007669"/>
    <property type="project" value="UniProtKB-KW"/>
</dbReference>
<evidence type="ECO:0000313" key="4">
    <source>
        <dbReference type="EMBL" id="GFR90866.1"/>
    </source>
</evidence>
<dbReference type="InterPro" id="IPR011010">
    <property type="entry name" value="DNA_brk_join_enz"/>
</dbReference>
<evidence type="ECO:0000256" key="2">
    <source>
        <dbReference type="ARBA" id="ARBA00023172"/>
    </source>
</evidence>
<dbReference type="PROSITE" id="PS51898">
    <property type="entry name" value="TYR_RECOMBINASE"/>
    <property type="match status" value="1"/>
</dbReference>
<dbReference type="SUPFAM" id="SSF53474">
    <property type="entry name" value="alpha/beta-Hydrolases"/>
    <property type="match status" value="1"/>
</dbReference>
<evidence type="ECO:0000256" key="1">
    <source>
        <dbReference type="ARBA" id="ARBA00022801"/>
    </source>
</evidence>
<dbReference type="InterPro" id="IPR050266">
    <property type="entry name" value="AB_hydrolase_sf"/>
</dbReference>
<dbReference type="PANTHER" id="PTHR43798">
    <property type="entry name" value="MONOACYLGLYCEROL LIPASE"/>
    <property type="match status" value="1"/>
</dbReference>
<dbReference type="Pfam" id="PF00561">
    <property type="entry name" value="Abhydrolase_1"/>
    <property type="match status" value="1"/>
</dbReference>
<accession>A0AAV4GZZ4</accession>
<keyword evidence="5" id="KW-1185">Reference proteome</keyword>
<keyword evidence="1" id="KW-0378">Hydrolase</keyword>
<evidence type="ECO:0000259" key="3">
    <source>
        <dbReference type="PROSITE" id="PS51898"/>
    </source>
</evidence>
<dbReference type="InterPro" id="IPR013762">
    <property type="entry name" value="Integrase-like_cat_sf"/>
</dbReference>
<comment type="caution">
    <text evidence="4">The sequence shown here is derived from an EMBL/GenBank/DDBJ whole genome shotgun (WGS) entry which is preliminary data.</text>
</comment>
<dbReference type="GO" id="GO:0003677">
    <property type="term" value="F:DNA binding"/>
    <property type="evidence" value="ECO:0007669"/>
    <property type="project" value="InterPro"/>
</dbReference>
<dbReference type="EMBL" id="BMAT01001705">
    <property type="protein sequence ID" value="GFR90866.1"/>
    <property type="molecule type" value="Genomic_DNA"/>
</dbReference>